<dbReference type="EMBL" id="SRLO01019087">
    <property type="protein sequence ID" value="TNN23283.1"/>
    <property type="molecule type" value="Genomic_DNA"/>
</dbReference>
<sequence length="80" mass="8614">MMRSGESLHPWGLCESSRTKGPSRSISERSSEFPRSPGPPPRSTFCVGSLTEAVRHAGSNQPGPPESSSCPRTTENDNNE</sequence>
<protein>
    <submittedName>
        <fullName evidence="2">Uncharacterized protein</fullName>
    </submittedName>
</protein>
<keyword evidence="3" id="KW-1185">Reference proteome</keyword>
<evidence type="ECO:0000256" key="1">
    <source>
        <dbReference type="SAM" id="MobiDB-lite"/>
    </source>
</evidence>
<proteinExistence type="predicted"/>
<feature type="compositionally biased region" description="Polar residues" evidence="1">
    <location>
        <begin position="58"/>
        <end position="73"/>
    </location>
</feature>
<dbReference type="Proteomes" id="UP000314294">
    <property type="component" value="Unassembled WGS sequence"/>
</dbReference>
<name>A0A4Z2E3J2_9TELE</name>
<evidence type="ECO:0000313" key="3">
    <source>
        <dbReference type="Proteomes" id="UP000314294"/>
    </source>
</evidence>
<gene>
    <name evidence="2" type="ORF">EYF80_066598</name>
</gene>
<reference evidence="2 3" key="1">
    <citation type="submission" date="2019-03" db="EMBL/GenBank/DDBJ databases">
        <title>First draft genome of Liparis tanakae, snailfish: a comprehensive survey of snailfish specific genes.</title>
        <authorList>
            <person name="Kim W."/>
            <person name="Song I."/>
            <person name="Jeong J.-H."/>
            <person name="Kim D."/>
            <person name="Kim S."/>
            <person name="Ryu S."/>
            <person name="Song J.Y."/>
            <person name="Lee S.K."/>
        </authorList>
    </citation>
    <scope>NUCLEOTIDE SEQUENCE [LARGE SCALE GENOMIC DNA]</scope>
    <source>
        <tissue evidence="2">Muscle</tissue>
    </source>
</reference>
<organism evidence="2 3">
    <name type="scientific">Liparis tanakae</name>
    <name type="common">Tanaka's snailfish</name>
    <dbReference type="NCBI Taxonomy" id="230148"/>
    <lineage>
        <taxon>Eukaryota</taxon>
        <taxon>Metazoa</taxon>
        <taxon>Chordata</taxon>
        <taxon>Craniata</taxon>
        <taxon>Vertebrata</taxon>
        <taxon>Euteleostomi</taxon>
        <taxon>Actinopterygii</taxon>
        <taxon>Neopterygii</taxon>
        <taxon>Teleostei</taxon>
        <taxon>Neoteleostei</taxon>
        <taxon>Acanthomorphata</taxon>
        <taxon>Eupercaria</taxon>
        <taxon>Perciformes</taxon>
        <taxon>Cottioidei</taxon>
        <taxon>Cottales</taxon>
        <taxon>Liparidae</taxon>
        <taxon>Liparis</taxon>
    </lineage>
</organism>
<dbReference type="AlphaFoldDB" id="A0A4Z2E3J2"/>
<comment type="caution">
    <text evidence="2">The sequence shown here is derived from an EMBL/GenBank/DDBJ whole genome shotgun (WGS) entry which is preliminary data.</text>
</comment>
<evidence type="ECO:0000313" key="2">
    <source>
        <dbReference type="EMBL" id="TNN23283.1"/>
    </source>
</evidence>
<accession>A0A4Z2E3J2</accession>
<feature type="region of interest" description="Disordered" evidence="1">
    <location>
        <begin position="1"/>
        <end position="80"/>
    </location>
</feature>